<feature type="region of interest" description="Disordered" evidence="5">
    <location>
        <begin position="277"/>
        <end position="313"/>
    </location>
</feature>
<proteinExistence type="predicted"/>
<evidence type="ECO:0000259" key="7">
    <source>
        <dbReference type="Pfam" id="PF21796"/>
    </source>
</evidence>
<dbReference type="EMBL" id="BKCP01002447">
    <property type="protein sequence ID" value="GER28279.1"/>
    <property type="molecule type" value="Genomic_DNA"/>
</dbReference>
<keyword evidence="3" id="KW-0234">DNA repair</keyword>
<feature type="compositionally biased region" description="Acidic residues" evidence="5">
    <location>
        <begin position="580"/>
        <end position="590"/>
    </location>
</feature>
<dbReference type="GO" id="GO:0006334">
    <property type="term" value="P:nucleosome assembly"/>
    <property type="evidence" value="ECO:0007669"/>
    <property type="project" value="TreeGrafter"/>
</dbReference>
<accession>A0A5A7P6A4</accession>
<feature type="region of interest" description="Disordered" evidence="5">
    <location>
        <begin position="1"/>
        <end position="20"/>
    </location>
</feature>
<keyword evidence="2" id="KW-0227">DNA damage</keyword>
<evidence type="ECO:0000259" key="6">
    <source>
        <dbReference type="Pfam" id="PF12253"/>
    </source>
</evidence>
<feature type="compositionally biased region" description="Polar residues" evidence="5">
    <location>
        <begin position="592"/>
        <end position="602"/>
    </location>
</feature>
<sequence length="909" mass="103556">MAEVEPMQIDGVEQVKPTIDEPCPKKKQLKRKRVDLCLLSPNPEEKQAKIATFRSEIISLVKLCKELVFANRGELIENVGRVGNSLNSVIACLMEESDLPLSKLVDEVFERVKGVSGVGDGVSKASVKSAVLIVGQRLCYGVISADADVLEDEDECALWCWETRDLKLMPTLLRASLKVRRTCRKKIQERIMAVSAMINALESSEDRPSCVQELMKASEKLSKVLNEADIRLAEKVAKREELQLIKQMEKNKREKEREKKRMDRELLKEKLQSEKELRRLHDEAEKEERRREKEENEIQKQQKRQQEEAEKELRRKEKEEAELRKSLALQKQASLMERFLKRNKTNSLSEKDSPMNKATTSGSSLNMPEEIAESVSLAMDSVLAQNDGAEVREIWSSHLNAWRCKGRLMQSNGKMRWGIRQMPKTELVKELKLTANKELYFHGDLNEEKLSVGCVESNADRQLSHMNTDDNPLPCSKKSIRARKLLQFDKSYRPAFYGVWPKESRVVGGRHPFVKDPDIDYEIDSDEEWEEDEPGESLSDCDKDDEEQSIEDHAKDDDEDESEDGFFVPDGYLSENEGVNSDDMDSDDTVENLKNPSNSEQQIQSEEFCALLRQQKYLSNITEHALKKNQPLIILNLMHEKTTLLSADECTGTHKLERMCLQALSIRRLPGLPEIDISVHGDGVDEENDAFCDKSVATPPVTSAAILESDLPQIISIIQSNPVSIDKLGISLKNKFPAVSKSHLKNKVREISEFSDNRWQVKKEVLSKYGLSRSPEKTRLKTKSIASFLKRCLPPSGITKSLSETSPQSSQKNVAIGEQHQDCFFVVWWACVKFKESEYGKGNQTGSGASDEKRHETAYTKIIEREIIIGRKSPRCQLISRTTVRMRTCSYSESTRPMIMRILCGQIKL</sequence>
<evidence type="ECO:0000256" key="5">
    <source>
        <dbReference type="SAM" id="MobiDB-lite"/>
    </source>
</evidence>
<evidence type="ECO:0000256" key="3">
    <source>
        <dbReference type="ARBA" id="ARBA00023204"/>
    </source>
</evidence>
<dbReference type="AlphaFoldDB" id="A0A5A7P6A4"/>
<dbReference type="Pfam" id="PF21796">
    <property type="entry name" value="Cac1_C"/>
    <property type="match status" value="1"/>
</dbReference>
<feature type="compositionally biased region" description="Acidic residues" evidence="5">
    <location>
        <begin position="519"/>
        <end position="535"/>
    </location>
</feature>
<organism evidence="8 9">
    <name type="scientific">Striga asiatica</name>
    <name type="common">Asiatic witchweed</name>
    <name type="synonym">Buchnera asiatica</name>
    <dbReference type="NCBI Taxonomy" id="4170"/>
    <lineage>
        <taxon>Eukaryota</taxon>
        <taxon>Viridiplantae</taxon>
        <taxon>Streptophyta</taxon>
        <taxon>Embryophyta</taxon>
        <taxon>Tracheophyta</taxon>
        <taxon>Spermatophyta</taxon>
        <taxon>Magnoliopsida</taxon>
        <taxon>eudicotyledons</taxon>
        <taxon>Gunneridae</taxon>
        <taxon>Pentapetalae</taxon>
        <taxon>asterids</taxon>
        <taxon>lamiids</taxon>
        <taxon>Lamiales</taxon>
        <taxon>Orobanchaceae</taxon>
        <taxon>Buchnereae</taxon>
        <taxon>Striga</taxon>
    </lineage>
</organism>
<dbReference type="PANTHER" id="PTHR15272">
    <property type="entry name" value="CHROMATIN ASSEMBLY FACTOR 1 SUBUNIT A CAF-1 SUBUNIT A"/>
    <property type="match status" value="1"/>
</dbReference>
<comment type="caution">
    <text evidence="8">The sequence shown here is derived from an EMBL/GenBank/DDBJ whole genome shotgun (WGS) entry which is preliminary data.</text>
</comment>
<evidence type="ECO:0000313" key="9">
    <source>
        <dbReference type="Proteomes" id="UP000325081"/>
    </source>
</evidence>
<dbReference type="GO" id="GO:0005634">
    <property type="term" value="C:nucleus"/>
    <property type="evidence" value="ECO:0007669"/>
    <property type="project" value="UniProtKB-SubCell"/>
</dbReference>
<feature type="region of interest" description="Disordered" evidence="5">
    <location>
        <begin position="343"/>
        <end position="364"/>
    </location>
</feature>
<reference evidence="9" key="1">
    <citation type="journal article" date="2019" name="Curr. Biol.">
        <title>Genome Sequence of Striga asiatica Provides Insight into the Evolution of Plant Parasitism.</title>
        <authorList>
            <person name="Yoshida S."/>
            <person name="Kim S."/>
            <person name="Wafula E.K."/>
            <person name="Tanskanen J."/>
            <person name="Kim Y.M."/>
            <person name="Honaas L."/>
            <person name="Yang Z."/>
            <person name="Spallek T."/>
            <person name="Conn C.E."/>
            <person name="Ichihashi Y."/>
            <person name="Cheong K."/>
            <person name="Cui S."/>
            <person name="Der J.P."/>
            <person name="Gundlach H."/>
            <person name="Jiao Y."/>
            <person name="Hori C."/>
            <person name="Ishida J.K."/>
            <person name="Kasahara H."/>
            <person name="Kiba T."/>
            <person name="Kim M.S."/>
            <person name="Koo N."/>
            <person name="Laohavisit A."/>
            <person name="Lee Y.H."/>
            <person name="Lumba S."/>
            <person name="McCourt P."/>
            <person name="Mortimer J.C."/>
            <person name="Mutuku J.M."/>
            <person name="Nomura T."/>
            <person name="Sasaki-Sekimoto Y."/>
            <person name="Seto Y."/>
            <person name="Wang Y."/>
            <person name="Wakatake T."/>
            <person name="Sakakibara H."/>
            <person name="Demura T."/>
            <person name="Yamaguchi S."/>
            <person name="Yoneyama K."/>
            <person name="Manabe R.I."/>
            <person name="Nelson D.C."/>
            <person name="Schulman A.H."/>
            <person name="Timko M.P."/>
            <person name="dePamphilis C.W."/>
            <person name="Choi D."/>
            <person name="Shirasu K."/>
        </authorList>
    </citation>
    <scope>NUCLEOTIDE SEQUENCE [LARGE SCALE GENOMIC DNA]</scope>
    <source>
        <strain evidence="9">cv. UVA1</strain>
    </source>
</reference>
<evidence type="ECO:0000256" key="1">
    <source>
        <dbReference type="ARBA" id="ARBA00004123"/>
    </source>
</evidence>
<protein>
    <submittedName>
        <fullName evidence="8">Chromatin assembly factor 1</fullName>
    </submittedName>
</protein>
<evidence type="ECO:0000313" key="8">
    <source>
        <dbReference type="EMBL" id="GER28279.1"/>
    </source>
</evidence>
<keyword evidence="9" id="KW-1185">Reference proteome</keyword>
<keyword evidence="4" id="KW-0539">Nucleus</keyword>
<dbReference type="OrthoDB" id="440676at2759"/>
<dbReference type="Pfam" id="PF12253">
    <property type="entry name" value="CAF1A_dimeriz"/>
    <property type="match status" value="1"/>
</dbReference>
<comment type="subcellular location">
    <subcellularLocation>
        <location evidence="1">Nucleus</location>
    </subcellularLocation>
</comment>
<gene>
    <name evidence="8" type="ORF">STAS_04065</name>
</gene>
<feature type="domain" description="Chromatin assembly factor 1 subunit A dimerization" evidence="6">
    <location>
        <begin position="484"/>
        <end position="552"/>
    </location>
</feature>
<evidence type="ECO:0000256" key="4">
    <source>
        <dbReference type="ARBA" id="ARBA00023242"/>
    </source>
</evidence>
<dbReference type="InterPro" id="IPR022043">
    <property type="entry name" value="CAF1A_DD"/>
</dbReference>
<dbReference type="GO" id="GO:0033186">
    <property type="term" value="C:CAF-1 complex"/>
    <property type="evidence" value="ECO:0007669"/>
    <property type="project" value="TreeGrafter"/>
</dbReference>
<feature type="region of interest" description="Disordered" evidence="5">
    <location>
        <begin position="508"/>
        <end position="602"/>
    </location>
</feature>
<feature type="domain" description="Chromatin assembly factor 1 subunit Cac1-like C-terminal" evidence="7">
    <location>
        <begin position="711"/>
        <end position="761"/>
    </location>
</feature>
<dbReference type="Proteomes" id="UP000325081">
    <property type="component" value="Unassembled WGS sequence"/>
</dbReference>
<dbReference type="GO" id="GO:0006281">
    <property type="term" value="P:DNA repair"/>
    <property type="evidence" value="ECO:0007669"/>
    <property type="project" value="UniProtKB-KW"/>
</dbReference>
<dbReference type="PANTHER" id="PTHR15272:SF0">
    <property type="entry name" value="CHROMATIN ASSEMBLY FACTOR 1 SUBUNIT A"/>
    <property type="match status" value="1"/>
</dbReference>
<name>A0A5A7P6A4_STRAF</name>
<evidence type="ECO:0000256" key="2">
    <source>
        <dbReference type="ARBA" id="ARBA00022763"/>
    </source>
</evidence>
<feature type="region of interest" description="Disordered" evidence="5">
    <location>
        <begin position="250"/>
        <end position="269"/>
    </location>
</feature>
<dbReference type="InterPro" id="IPR048800">
    <property type="entry name" value="Cac1-like_C"/>
</dbReference>